<dbReference type="eggNOG" id="KOG2257">
    <property type="taxonomic scope" value="Eukaryota"/>
</dbReference>
<dbReference type="PANTHER" id="PTHR46346">
    <property type="entry name" value="PHOSPHATIDYLINOSITOL N-ACETYLGLUCOSAMINYLTRANSFERASE SUBUNIT P"/>
    <property type="match status" value="1"/>
</dbReference>
<evidence type="ECO:0000256" key="4">
    <source>
        <dbReference type="ARBA" id="ARBA00023136"/>
    </source>
</evidence>
<keyword evidence="6" id="KW-0732">Signal</keyword>
<feature type="transmembrane region" description="Helical" evidence="5">
    <location>
        <begin position="72"/>
        <end position="92"/>
    </location>
</feature>
<dbReference type="OrthoDB" id="690928at2759"/>
<proteinExistence type="predicted"/>
<organism evidence="8 9">
    <name type="scientific">Trichoplax adhaerens</name>
    <name type="common">Trichoplax reptans</name>
    <dbReference type="NCBI Taxonomy" id="10228"/>
    <lineage>
        <taxon>Eukaryota</taxon>
        <taxon>Metazoa</taxon>
        <taxon>Placozoa</taxon>
        <taxon>Uniplacotomia</taxon>
        <taxon>Trichoplacea</taxon>
        <taxon>Trichoplacidae</taxon>
        <taxon>Trichoplax</taxon>
    </lineage>
</organism>
<dbReference type="InterPro" id="IPR052263">
    <property type="entry name" value="GPI_Anchor_Biosynth"/>
</dbReference>
<evidence type="ECO:0000256" key="1">
    <source>
        <dbReference type="ARBA" id="ARBA00004141"/>
    </source>
</evidence>
<feature type="signal peptide" evidence="6">
    <location>
        <begin position="1"/>
        <end position="16"/>
    </location>
</feature>
<protein>
    <recommendedName>
        <fullName evidence="7">PIG-P domain-containing protein</fullName>
    </recommendedName>
</protein>
<dbReference type="OMA" id="LYVLWAY"/>
<evidence type="ECO:0000313" key="8">
    <source>
        <dbReference type="EMBL" id="EDV24150.1"/>
    </source>
</evidence>
<evidence type="ECO:0000256" key="3">
    <source>
        <dbReference type="ARBA" id="ARBA00022989"/>
    </source>
</evidence>
<dbReference type="EMBL" id="DS985246">
    <property type="protein sequence ID" value="EDV24150.1"/>
    <property type="molecule type" value="Genomic_DNA"/>
</dbReference>
<dbReference type="STRING" id="10228.B3RZ68"/>
<accession>B3RZ68</accession>
<dbReference type="RefSeq" id="XP_002113676.1">
    <property type="nucleotide sequence ID" value="XM_002113640.1"/>
</dbReference>
<comment type="subcellular location">
    <subcellularLocation>
        <location evidence="1">Membrane</location>
        <topology evidence="1">Multi-pass membrane protein</topology>
    </subcellularLocation>
</comment>
<dbReference type="InParanoid" id="B3RZ68"/>
<dbReference type="GO" id="GO:0016020">
    <property type="term" value="C:membrane"/>
    <property type="evidence" value="ECO:0007669"/>
    <property type="project" value="UniProtKB-SubCell"/>
</dbReference>
<feature type="chain" id="PRO_5002798503" description="PIG-P domain-containing protein" evidence="6">
    <location>
        <begin position="17"/>
        <end position="144"/>
    </location>
</feature>
<sequence length="144" mass="16448">MAAAALRLFLFKWSLGAPEHHPSPTPSRAIYGFVLYVTTYVLLGTYTLWAVIPDEWLTEVGLTYRPQKHWAITGPIYVCVSFVLFIASYVGLNLYNTPSLDSIYTIKDEFSRRIPTSISQDIPPPYDIPIQITNERYYGCYNQS</sequence>
<dbReference type="KEGG" id="tad:TRIADDRAFT_57346"/>
<keyword evidence="4 5" id="KW-0472">Membrane</keyword>
<evidence type="ECO:0000256" key="6">
    <source>
        <dbReference type="SAM" id="SignalP"/>
    </source>
</evidence>
<evidence type="ECO:0000313" key="9">
    <source>
        <dbReference type="Proteomes" id="UP000009022"/>
    </source>
</evidence>
<dbReference type="GO" id="GO:0005783">
    <property type="term" value="C:endoplasmic reticulum"/>
    <property type="evidence" value="ECO:0000318"/>
    <property type="project" value="GO_Central"/>
</dbReference>
<dbReference type="GeneID" id="6754529"/>
<dbReference type="PANTHER" id="PTHR46346:SF1">
    <property type="entry name" value="PHOSPHATIDYLINOSITOL N-ACETYLGLUCOSAMINYLTRANSFERASE SUBUNIT P"/>
    <property type="match status" value="1"/>
</dbReference>
<evidence type="ECO:0000256" key="2">
    <source>
        <dbReference type="ARBA" id="ARBA00022692"/>
    </source>
</evidence>
<dbReference type="Pfam" id="PF08510">
    <property type="entry name" value="PIG-P"/>
    <property type="match status" value="1"/>
</dbReference>
<gene>
    <name evidence="8" type="ORF">TRIADDRAFT_57346</name>
</gene>
<name>B3RZ68_TRIAD</name>
<keyword evidence="9" id="KW-1185">Reference proteome</keyword>
<keyword evidence="2 5" id="KW-0812">Transmembrane</keyword>
<dbReference type="InterPro" id="IPR013717">
    <property type="entry name" value="PIG-P"/>
</dbReference>
<dbReference type="GO" id="GO:0006506">
    <property type="term" value="P:GPI anchor biosynthetic process"/>
    <property type="evidence" value="ECO:0000318"/>
    <property type="project" value="GO_Central"/>
</dbReference>
<dbReference type="Proteomes" id="UP000009022">
    <property type="component" value="Unassembled WGS sequence"/>
</dbReference>
<feature type="transmembrane region" description="Helical" evidence="5">
    <location>
        <begin position="32"/>
        <end position="52"/>
    </location>
</feature>
<evidence type="ECO:0000259" key="7">
    <source>
        <dbReference type="Pfam" id="PF08510"/>
    </source>
</evidence>
<dbReference type="HOGENOM" id="CLU_081616_2_1_1"/>
<reference evidence="8 9" key="1">
    <citation type="journal article" date="2008" name="Nature">
        <title>The Trichoplax genome and the nature of placozoans.</title>
        <authorList>
            <person name="Srivastava M."/>
            <person name="Begovic E."/>
            <person name="Chapman J."/>
            <person name="Putnam N.H."/>
            <person name="Hellsten U."/>
            <person name="Kawashima T."/>
            <person name="Kuo A."/>
            <person name="Mitros T."/>
            <person name="Salamov A."/>
            <person name="Carpenter M.L."/>
            <person name="Signorovitch A.Y."/>
            <person name="Moreno M.A."/>
            <person name="Kamm K."/>
            <person name="Grimwood J."/>
            <person name="Schmutz J."/>
            <person name="Shapiro H."/>
            <person name="Grigoriev I.V."/>
            <person name="Buss L.W."/>
            <person name="Schierwater B."/>
            <person name="Dellaporta S.L."/>
            <person name="Rokhsar D.S."/>
        </authorList>
    </citation>
    <scope>NUCLEOTIDE SEQUENCE [LARGE SCALE GENOMIC DNA]</scope>
    <source>
        <strain evidence="8 9">Grell-BS-1999</strain>
    </source>
</reference>
<dbReference type="PhylomeDB" id="B3RZ68"/>
<dbReference type="AlphaFoldDB" id="B3RZ68"/>
<feature type="domain" description="PIG-P" evidence="7">
    <location>
        <begin position="28"/>
        <end position="138"/>
    </location>
</feature>
<dbReference type="CTD" id="6754529"/>
<evidence type="ECO:0000256" key="5">
    <source>
        <dbReference type="SAM" id="Phobius"/>
    </source>
</evidence>
<keyword evidence="3 5" id="KW-1133">Transmembrane helix</keyword>